<feature type="active site" description="Proton acceptor" evidence="1">
    <location>
        <position position="17"/>
    </location>
</feature>
<feature type="binding site" evidence="2">
    <location>
        <position position="159"/>
    </location>
    <ligand>
        <name>substrate</name>
    </ligand>
</feature>
<dbReference type="GO" id="GO:0016758">
    <property type="term" value="F:hexosyltransferase activity"/>
    <property type="evidence" value="ECO:0007669"/>
    <property type="project" value="InterPro"/>
</dbReference>
<protein>
    <recommendedName>
        <fullName evidence="3">Glycosyl transferase family 28 C-terminal domain-containing protein</fullName>
    </recommendedName>
</protein>
<dbReference type="Gene3D" id="3.40.50.11190">
    <property type="match status" value="1"/>
</dbReference>
<gene>
    <name evidence="4" type="ORF">N47_F15100</name>
</gene>
<evidence type="ECO:0000313" key="4">
    <source>
        <dbReference type="EMBL" id="CBX29815.1"/>
    </source>
</evidence>
<dbReference type="PANTHER" id="PTHR21015">
    <property type="entry name" value="UDP-N-ACETYLGLUCOSAMINE--N-ACETYLMURAMYL-(PENTAPEPTIDE) PYROPHOSPHORYL-UNDECAPRENOL N-ACETYLGLUCOSAMINE TRANSFERASE 1"/>
    <property type="match status" value="1"/>
</dbReference>
<dbReference type="Gene3D" id="3.40.50.2000">
    <property type="entry name" value="Glycogen Phosphorylase B"/>
    <property type="match status" value="1"/>
</dbReference>
<dbReference type="EMBL" id="FR695873">
    <property type="protein sequence ID" value="CBX29815.1"/>
    <property type="molecule type" value="Genomic_DNA"/>
</dbReference>
<evidence type="ECO:0000256" key="1">
    <source>
        <dbReference type="PIRSR" id="PIRSR620023-1"/>
    </source>
</evidence>
<proteinExistence type="predicted"/>
<sequence>MHLYIRTDANGKIGAGHIMRCIALAQAWQYQGGEVTFISCCENDPIRERITQEGFSFVSIVRPHPHSSDLTQTLNIIESKRPNDPSSVWLVLDGYHFTPEYQKAIRDTGNYLLVIDDMNHLPQYHANILLNQNIHAPDLNYHCDEDTALLLGTRYVLLRREFLKYRGFKRQIPDQAKNILVTLGGADPDNVTLKVIEALKLLDYPEIEVKIIIGPANPHQNLLSQTLFSSFSAFELLINPPDMPELMAWADLAISAAGSTCWELAFMQLPFVAIVAAENQCQSAQKLANRLVTVFNVADNMFIKNIVHSLKSLLNNKIIREKLSGSIQNLIDGAGVNRTMQACNGNRGYANGL</sequence>
<dbReference type="Pfam" id="PF04101">
    <property type="entry name" value="Glyco_tran_28_C"/>
    <property type="match status" value="1"/>
</dbReference>
<reference evidence="4" key="1">
    <citation type="journal article" date="2011" name="Environ. Microbiol.">
        <title>Genomic insights into the metabolic potential of the polycyclic aromatic hydrocarbon degrading sulfate-reducing Deltaproteobacterium N47.</title>
        <authorList>
            <person name="Bergmann F."/>
            <person name="Selesi D."/>
            <person name="Weinmaier T."/>
            <person name="Tischler P."/>
            <person name="Rattei T."/>
            <person name="Meckenstock R.U."/>
        </authorList>
    </citation>
    <scope>NUCLEOTIDE SEQUENCE</scope>
</reference>
<dbReference type="InterPro" id="IPR007235">
    <property type="entry name" value="Glyco_trans_28_C"/>
</dbReference>
<evidence type="ECO:0000256" key="2">
    <source>
        <dbReference type="PIRSR" id="PIRSR620023-2"/>
    </source>
</evidence>
<feature type="binding site" evidence="2">
    <location>
        <position position="263"/>
    </location>
    <ligand>
        <name>substrate</name>
    </ligand>
</feature>
<evidence type="ECO:0000259" key="3">
    <source>
        <dbReference type="Pfam" id="PF04101"/>
    </source>
</evidence>
<dbReference type="SUPFAM" id="SSF53756">
    <property type="entry name" value="UDP-Glycosyltransferase/glycogen phosphorylase"/>
    <property type="match status" value="1"/>
</dbReference>
<dbReference type="PANTHER" id="PTHR21015:SF22">
    <property type="entry name" value="GLYCOSYLTRANSFERASE"/>
    <property type="match status" value="1"/>
</dbReference>
<dbReference type="InterPro" id="IPR020023">
    <property type="entry name" value="PseG"/>
</dbReference>
<dbReference type="NCBIfam" id="TIGR03590">
    <property type="entry name" value="PseG"/>
    <property type="match status" value="1"/>
</dbReference>
<name>E1YGX1_9BACT</name>
<organism evidence="4">
    <name type="scientific">uncultured Desulfobacterium sp</name>
    <dbReference type="NCBI Taxonomy" id="201089"/>
    <lineage>
        <taxon>Bacteria</taxon>
        <taxon>Pseudomonadati</taxon>
        <taxon>Thermodesulfobacteriota</taxon>
        <taxon>Desulfobacteria</taxon>
        <taxon>Desulfobacterales</taxon>
        <taxon>Desulfobacteriaceae</taxon>
        <taxon>Desulfobacterium</taxon>
        <taxon>environmental samples</taxon>
    </lineage>
</organism>
<accession>E1YGX1</accession>
<feature type="domain" description="Glycosyl transferase family 28 C-terminal" evidence="3">
    <location>
        <begin position="179"/>
        <end position="317"/>
    </location>
</feature>
<dbReference type="AlphaFoldDB" id="E1YGX1"/>